<keyword evidence="2" id="KW-1185">Reference proteome</keyword>
<evidence type="ECO:0000313" key="1">
    <source>
        <dbReference type="EMBL" id="MBM6851164.1"/>
    </source>
</evidence>
<proteinExistence type="predicted"/>
<reference evidence="1 2" key="1">
    <citation type="journal article" date="2021" name="Sci. Rep.">
        <title>The distribution of antibiotic resistance genes in chicken gut microbiota commensals.</title>
        <authorList>
            <person name="Juricova H."/>
            <person name="Matiasovicova J."/>
            <person name="Kubasova T."/>
            <person name="Cejkova D."/>
            <person name="Rychlik I."/>
        </authorList>
    </citation>
    <scope>NUCLEOTIDE SEQUENCE [LARGE SCALE GENOMIC DNA]</scope>
    <source>
        <strain evidence="1 2">An411</strain>
    </source>
</reference>
<evidence type="ECO:0000313" key="2">
    <source>
        <dbReference type="Proteomes" id="UP000719500"/>
    </source>
</evidence>
<dbReference type="Proteomes" id="UP000719500">
    <property type="component" value="Unassembled WGS sequence"/>
</dbReference>
<comment type="caution">
    <text evidence="1">The sequence shown here is derived from an EMBL/GenBank/DDBJ whole genome shotgun (WGS) entry which is preliminary data.</text>
</comment>
<name>A0ABS2FUA1_9FIRM</name>
<sequence length="180" mass="19521">MTGAQLRRRGLKLLAIILAAFALLSAVWYVTAYRPYDAYVSALRAQPGFREDPGFPECGVDGEGCTCNVARPGFLHWTGNLGIGLPALTLENGEEAVFTDSLIIWPHMLGEPELGVILYEYDVQEGGVTCTGHQLYIAPDGTYIPYGDAAEDAANQAVLAAHRENVEALLSRAREIWGIP</sequence>
<dbReference type="RefSeq" id="WP_204803828.1">
    <property type="nucleotide sequence ID" value="NZ_JACSNX010000007.1"/>
</dbReference>
<gene>
    <name evidence="1" type="ORF">H9X91_06885</name>
</gene>
<organism evidence="1 2">
    <name type="scientific">Oscillibacter valericigenes</name>
    <dbReference type="NCBI Taxonomy" id="351091"/>
    <lineage>
        <taxon>Bacteria</taxon>
        <taxon>Bacillati</taxon>
        <taxon>Bacillota</taxon>
        <taxon>Clostridia</taxon>
        <taxon>Eubacteriales</taxon>
        <taxon>Oscillospiraceae</taxon>
        <taxon>Oscillibacter</taxon>
    </lineage>
</organism>
<accession>A0ABS2FUA1</accession>
<protein>
    <submittedName>
        <fullName evidence="1">Uncharacterized protein</fullName>
    </submittedName>
</protein>
<dbReference type="EMBL" id="JACSNX010000007">
    <property type="protein sequence ID" value="MBM6851164.1"/>
    <property type="molecule type" value="Genomic_DNA"/>
</dbReference>